<dbReference type="Proteomes" id="UP000582659">
    <property type="component" value="Unassembled WGS sequence"/>
</dbReference>
<dbReference type="SMR" id="A0A7I8XD86"/>
<evidence type="ECO:0000313" key="4">
    <source>
        <dbReference type="EMBL" id="CAD5225086.1"/>
    </source>
</evidence>
<reference evidence="4" key="1">
    <citation type="submission" date="2020-09" db="EMBL/GenBank/DDBJ databases">
        <authorList>
            <person name="Kikuchi T."/>
        </authorList>
    </citation>
    <scope>NUCLEOTIDE SEQUENCE</scope>
    <source>
        <strain evidence="4">Ka4C1</strain>
    </source>
</reference>
<dbReference type="Pfam" id="PF00857">
    <property type="entry name" value="Isochorismatase"/>
    <property type="match status" value="1"/>
</dbReference>
<feature type="domain" description="Isochorismatase-like" evidence="3">
    <location>
        <begin position="23"/>
        <end position="170"/>
    </location>
</feature>
<dbReference type="FunFam" id="3.40.50.850:FF:000001">
    <property type="entry name" value="Isochorismatase domain-containing protein 1"/>
    <property type="match status" value="1"/>
</dbReference>
<dbReference type="EMBL" id="CAJFDI010000004">
    <property type="protein sequence ID" value="CAD5225086.1"/>
    <property type="molecule type" value="Genomic_DNA"/>
</dbReference>
<protein>
    <recommendedName>
        <fullName evidence="2">Isochorismatase domain-containing protein 1</fullName>
    </recommendedName>
</protein>
<evidence type="ECO:0000313" key="5">
    <source>
        <dbReference type="Proteomes" id="UP000659654"/>
    </source>
</evidence>
<accession>A0A7I8XD86</accession>
<dbReference type="OrthoDB" id="269496at2759"/>
<dbReference type="InterPro" id="IPR036380">
    <property type="entry name" value="Isochorismatase-like_sf"/>
</dbReference>
<dbReference type="InterPro" id="IPR050993">
    <property type="entry name" value="Isochorismatase_domain"/>
</dbReference>
<dbReference type="SUPFAM" id="SSF52499">
    <property type="entry name" value="Isochorismatase-like hydrolases"/>
    <property type="match status" value="1"/>
</dbReference>
<dbReference type="InterPro" id="IPR000868">
    <property type="entry name" value="Isochorismatase-like_dom"/>
</dbReference>
<dbReference type="EMBL" id="CAJFCV020000004">
    <property type="protein sequence ID" value="CAG9114092.1"/>
    <property type="molecule type" value="Genomic_DNA"/>
</dbReference>
<keyword evidence="5" id="KW-1185">Reference proteome</keyword>
<sequence length="206" mass="22801">MSKSQIDMSASRALLQKLRPAETALFVCDIQEKFRPSIQYFPQIVEVARRLAAGAHILDMQIVATEQYPKGLGKTVSELELDKYGVQPVDKSKFSMCIPPIEQQLKPSVKSILICGIEAHVCVYQSVLDFLAKDYQVHVVVDATSSRALPDRFYAFKQMERAGAVLTTSECVLLGLVGGSDHPKFKQVQGLIKESAPDSGLLQFKL</sequence>
<dbReference type="CDD" id="cd01012">
    <property type="entry name" value="YcaC_related"/>
    <property type="match status" value="1"/>
</dbReference>
<evidence type="ECO:0000259" key="3">
    <source>
        <dbReference type="Pfam" id="PF00857"/>
    </source>
</evidence>
<dbReference type="Gene3D" id="3.40.50.850">
    <property type="entry name" value="Isochorismatase-like"/>
    <property type="match status" value="1"/>
</dbReference>
<comment type="similarity">
    <text evidence="1">Belongs to the isochorismatase family.</text>
</comment>
<name>A0A7I8XD86_BURXY</name>
<gene>
    <name evidence="4" type="ORF">BXYJ_LOCUS8368</name>
</gene>
<dbReference type="PANTHER" id="PTHR14119:SF17">
    <property type="entry name" value="ISOCHORISMATASE DOMAIN-CONTAINING PROTEIN 1"/>
    <property type="match status" value="1"/>
</dbReference>
<evidence type="ECO:0000256" key="1">
    <source>
        <dbReference type="ARBA" id="ARBA00006336"/>
    </source>
</evidence>
<dbReference type="Proteomes" id="UP000659654">
    <property type="component" value="Unassembled WGS sequence"/>
</dbReference>
<evidence type="ECO:0000256" key="2">
    <source>
        <dbReference type="ARBA" id="ARBA00040688"/>
    </source>
</evidence>
<comment type="caution">
    <text evidence="4">The sequence shown here is derived from an EMBL/GenBank/DDBJ whole genome shotgun (WGS) entry which is preliminary data.</text>
</comment>
<proteinExistence type="inferred from homology"/>
<dbReference type="PANTHER" id="PTHR14119">
    <property type="entry name" value="HYDROLASE"/>
    <property type="match status" value="1"/>
</dbReference>
<dbReference type="AlphaFoldDB" id="A0A7I8XD86"/>
<organism evidence="4 5">
    <name type="scientific">Bursaphelenchus xylophilus</name>
    <name type="common">Pinewood nematode worm</name>
    <name type="synonym">Aphelenchoides xylophilus</name>
    <dbReference type="NCBI Taxonomy" id="6326"/>
    <lineage>
        <taxon>Eukaryota</taxon>
        <taxon>Metazoa</taxon>
        <taxon>Ecdysozoa</taxon>
        <taxon>Nematoda</taxon>
        <taxon>Chromadorea</taxon>
        <taxon>Rhabditida</taxon>
        <taxon>Tylenchina</taxon>
        <taxon>Tylenchomorpha</taxon>
        <taxon>Aphelenchoidea</taxon>
        <taxon>Aphelenchoididae</taxon>
        <taxon>Bursaphelenchus</taxon>
    </lineage>
</organism>